<protein>
    <submittedName>
        <fullName evidence="1">Uncharacterized protein</fullName>
    </submittedName>
</protein>
<organism evidence="1 2">
    <name type="scientific">Ceutorhynchus assimilis</name>
    <name type="common">cabbage seed weevil</name>
    <dbReference type="NCBI Taxonomy" id="467358"/>
    <lineage>
        <taxon>Eukaryota</taxon>
        <taxon>Metazoa</taxon>
        <taxon>Ecdysozoa</taxon>
        <taxon>Arthropoda</taxon>
        <taxon>Hexapoda</taxon>
        <taxon>Insecta</taxon>
        <taxon>Pterygota</taxon>
        <taxon>Neoptera</taxon>
        <taxon>Endopterygota</taxon>
        <taxon>Coleoptera</taxon>
        <taxon>Polyphaga</taxon>
        <taxon>Cucujiformia</taxon>
        <taxon>Curculionidae</taxon>
        <taxon>Ceutorhynchinae</taxon>
        <taxon>Ceutorhynchus</taxon>
    </lineage>
</organism>
<gene>
    <name evidence="1" type="ORF">CEUTPL_LOCUS12756</name>
</gene>
<accession>A0A9N9MVH1</accession>
<dbReference type="EMBL" id="OU892284">
    <property type="protein sequence ID" value="CAG9772343.1"/>
    <property type="molecule type" value="Genomic_DNA"/>
</dbReference>
<sequence length="153" mass="16912">MEELKAYKSLEAYNQATCGWLKKIGVKVFPSYKLVFGKVGLGEVCTHIGAVLFSLDEAGRSRGEVTRTEVKAYWMPPTNKPADPSATAKIDFRTAKQKSQDKPIFQREEVRLAVLAPSKEDQMSLLENLEQAGGCALHNIIPPFSKEVPTQGD</sequence>
<dbReference type="AlphaFoldDB" id="A0A9N9MVH1"/>
<dbReference type="PANTHER" id="PTHR47526">
    <property type="entry name" value="ATP-DEPENDENT DNA HELICASE"/>
    <property type="match status" value="1"/>
</dbReference>
<evidence type="ECO:0000313" key="2">
    <source>
        <dbReference type="Proteomes" id="UP001152799"/>
    </source>
</evidence>
<dbReference type="Proteomes" id="UP001152799">
    <property type="component" value="Chromosome 8"/>
</dbReference>
<name>A0A9N9MVH1_9CUCU</name>
<proteinExistence type="predicted"/>
<dbReference type="OrthoDB" id="6757988at2759"/>
<keyword evidence="2" id="KW-1185">Reference proteome</keyword>
<reference evidence="1" key="1">
    <citation type="submission" date="2022-01" db="EMBL/GenBank/DDBJ databases">
        <authorList>
            <person name="King R."/>
        </authorList>
    </citation>
    <scope>NUCLEOTIDE SEQUENCE</scope>
</reference>
<evidence type="ECO:0000313" key="1">
    <source>
        <dbReference type="EMBL" id="CAG9772343.1"/>
    </source>
</evidence>